<name>A0ABX0LVW0_9BURK</name>
<dbReference type="RefSeq" id="WP_167228330.1">
    <property type="nucleotide sequence ID" value="NZ_VUYU01000017.1"/>
</dbReference>
<sequence>MRQRAGHGATVVEALVTMAPTLRSLEAAVAALARTPRYRDVDQRWQRLIDQSGEAGAFALERRCLDAQYALRLADPERADYRAWDGAQLAILRGRSYLREGDSGHAQAEGMAALRRMLDDGGTLAWNDCLTLARDLARLAPERMSFVAGHIRALRPAGMAPANRRDLEIRIARLEANAQFRLGRHDLAIAWARQGRYGTYTDNDDSTNAVLLDWLMEAGRTDEAAALAFESVFNERPASSGRGRLMAQEQVDLGRSPSPYWPLTLAYAAGRDAPTGVHAAYLQLARERAPGHPAIDAVQGLHLFAQQDAARALPLLEAAVRDPALANSDVVPKLWLCRMRVHGVAQALAMPFIDSPSAGWCYGIAMQLTQETQQQLPLHEPWPHDVVAALATRYDEQALVQFERFFETGAGMFRDAHIRLYAILCCKLANRYRALDPLDARIPVLHEKGLAVIPFGEQHEGLLRYYLDADDNAGIADAAQRLWDFAQGHRAPEHRPADYIGRVVNALQALGRDDEAERWRARLQ</sequence>
<gene>
    <name evidence="1" type="ORF">F0185_22595</name>
</gene>
<comment type="caution">
    <text evidence="1">The sequence shown here is derived from an EMBL/GenBank/DDBJ whole genome shotgun (WGS) entry which is preliminary data.</text>
</comment>
<keyword evidence="2" id="KW-1185">Reference proteome</keyword>
<reference evidence="1 2" key="1">
    <citation type="submission" date="2019-09" db="EMBL/GenBank/DDBJ databases">
        <title>Taxonomy of Antarctic Massilia spp.: description of Massilia rubra sp. nov., Massilia aquatica sp. nov., Massilia mucilaginosa sp. nov., Massilia frigida sp. nov. isolated from streams, lakes and regoliths.</title>
        <authorList>
            <person name="Holochova P."/>
            <person name="Sedlacek I."/>
            <person name="Kralova S."/>
            <person name="Maslanova I."/>
            <person name="Busse H.-J."/>
            <person name="Stankova E."/>
            <person name="Vrbovska V."/>
            <person name="Kovarovic V."/>
            <person name="Bartak M."/>
            <person name="Svec P."/>
            <person name="Pantucek R."/>
        </authorList>
    </citation>
    <scope>NUCLEOTIDE SEQUENCE [LARGE SCALE GENOMIC DNA]</scope>
    <source>
        <strain evidence="1 2">CCM 8692</strain>
    </source>
</reference>
<proteinExistence type="predicted"/>
<organism evidence="1 2">
    <name type="scientific">Massilia rubra</name>
    <dbReference type="NCBI Taxonomy" id="2607910"/>
    <lineage>
        <taxon>Bacteria</taxon>
        <taxon>Pseudomonadati</taxon>
        <taxon>Pseudomonadota</taxon>
        <taxon>Betaproteobacteria</taxon>
        <taxon>Burkholderiales</taxon>
        <taxon>Oxalobacteraceae</taxon>
        <taxon>Telluria group</taxon>
        <taxon>Massilia</taxon>
    </lineage>
</organism>
<evidence type="ECO:0008006" key="3">
    <source>
        <dbReference type="Google" id="ProtNLM"/>
    </source>
</evidence>
<evidence type="ECO:0000313" key="1">
    <source>
        <dbReference type="EMBL" id="NHZ36361.1"/>
    </source>
</evidence>
<dbReference type="EMBL" id="VUYU01000017">
    <property type="protein sequence ID" value="NHZ36361.1"/>
    <property type="molecule type" value="Genomic_DNA"/>
</dbReference>
<evidence type="ECO:0000313" key="2">
    <source>
        <dbReference type="Proteomes" id="UP000785613"/>
    </source>
</evidence>
<dbReference type="Proteomes" id="UP000785613">
    <property type="component" value="Unassembled WGS sequence"/>
</dbReference>
<protein>
    <recommendedName>
        <fullName evidence="3">DUF4034 domain-containing protein</fullName>
    </recommendedName>
</protein>
<accession>A0ABX0LVW0</accession>